<proteinExistence type="predicted"/>
<protein>
    <recommendedName>
        <fullName evidence="1">DUF374 domain-containing protein</fullName>
    </recommendedName>
</protein>
<comment type="caution">
    <text evidence="2">The sequence shown here is derived from an EMBL/GenBank/DDBJ whole genome shotgun (WGS) entry which is preliminary data.</text>
</comment>
<feature type="domain" description="DUF374" evidence="1">
    <location>
        <begin position="66"/>
        <end position="140"/>
    </location>
</feature>
<dbReference type="AlphaFoldDB" id="A0A2S3V466"/>
<dbReference type="InterPro" id="IPR007172">
    <property type="entry name" value="DUF374"/>
</dbReference>
<evidence type="ECO:0000313" key="2">
    <source>
        <dbReference type="EMBL" id="POF34705.1"/>
    </source>
</evidence>
<sequence length="235" mass="25614">MIKRLGRHPWVLSGVGTLLAAYLKLVNRTNRFVLDPEGIYDETEPHLPVIVAMWHGQHFMVPFAKPAHWPAKVMISRSADGEVNAIAARKLGLGLIRASGGRNARQIRKRGGMRGFIEALRALKDGYTIAMTADIPKGPARKSGVGIVQLAKHSGRPILPVAVATSRSIELNSWDKASVNLPFGRGGIAVGELIRVPVEAGDDELEIFRQQVEDSLNTVTTRAYELVGRAEKSVT</sequence>
<evidence type="ECO:0000259" key="1">
    <source>
        <dbReference type="Pfam" id="PF04028"/>
    </source>
</evidence>
<accession>A0A2S3V466</accession>
<gene>
    <name evidence="2" type="ORF">CLV41_1011163</name>
</gene>
<dbReference type="OrthoDB" id="9810508at2"/>
<dbReference type="CDD" id="cd07983">
    <property type="entry name" value="LPLAT_DUF374-like"/>
    <property type="match status" value="1"/>
</dbReference>
<dbReference type="RefSeq" id="WP_103221235.1">
    <property type="nucleotide sequence ID" value="NZ_PPCN01000001.1"/>
</dbReference>
<organism evidence="2 3">
    <name type="scientific">Roseibium marinum</name>
    <dbReference type="NCBI Taxonomy" id="281252"/>
    <lineage>
        <taxon>Bacteria</taxon>
        <taxon>Pseudomonadati</taxon>
        <taxon>Pseudomonadota</taxon>
        <taxon>Alphaproteobacteria</taxon>
        <taxon>Hyphomicrobiales</taxon>
        <taxon>Stappiaceae</taxon>
        <taxon>Roseibium</taxon>
    </lineage>
</organism>
<keyword evidence="3" id="KW-1185">Reference proteome</keyword>
<dbReference type="Proteomes" id="UP000236959">
    <property type="component" value="Unassembled WGS sequence"/>
</dbReference>
<name>A0A2S3V466_9HYPH</name>
<dbReference type="EMBL" id="PPCN01000001">
    <property type="protein sequence ID" value="POF34705.1"/>
    <property type="molecule type" value="Genomic_DNA"/>
</dbReference>
<evidence type="ECO:0000313" key="3">
    <source>
        <dbReference type="Proteomes" id="UP000236959"/>
    </source>
</evidence>
<reference evidence="2 3" key="1">
    <citation type="submission" date="2018-01" db="EMBL/GenBank/DDBJ databases">
        <title>Genomic Encyclopedia of Archaeal and Bacterial Type Strains, Phase II (KMG-II): from individual species to whole genera.</title>
        <authorList>
            <person name="Goeker M."/>
        </authorList>
    </citation>
    <scope>NUCLEOTIDE SEQUENCE [LARGE SCALE GENOMIC DNA]</scope>
    <source>
        <strain evidence="2 3">DSM 17023</strain>
    </source>
</reference>
<dbReference type="Pfam" id="PF04028">
    <property type="entry name" value="DUF374"/>
    <property type="match status" value="1"/>
</dbReference>